<feature type="domain" description="EF-hand" evidence="4">
    <location>
        <begin position="56"/>
        <end position="91"/>
    </location>
</feature>
<name>A0A3M7RE62_BRAPC</name>
<proteinExistence type="predicted"/>
<keyword evidence="3" id="KW-0106">Calcium</keyword>
<evidence type="ECO:0000256" key="2">
    <source>
        <dbReference type="ARBA" id="ARBA00022737"/>
    </source>
</evidence>
<dbReference type="STRING" id="10195.A0A3M7RE62"/>
<organism evidence="5 6">
    <name type="scientific">Brachionus plicatilis</name>
    <name type="common">Marine rotifer</name>
    <name type="synonym">Brachionus muelleri</name>
    <dbReference type="NCBI Taxonomy" id="10195"/>
    <lineage>
        <taxon>Eukaryota</taxon>
        <taxon>Metazoa</taxon>
        <taxon>Spiralia</taxon>
        <taxon>Gnathifera</taxon>
        <taxon>Rotifera</taxon>
        <taxon>Eurotatoria</taxon>
        <taxon>Monogononta</taxon>
        <taxon>Pseudotrocha</taxon>
        <taxon>Ploima</taxon>
        <taxon>Brachionidae</taxon>
        <taxon>Brachionus</taxon>
    </lineage>
</organism>
<comment type="caution">
    <text evidence="5">The sequence shown here is derived from an EMBL/GenBank/DDBJ whole genome shotgun (WGS) entry which is preliminary data.</text>
</comment>
<feature type="domain" description="EF-hand" evidence="4">
    <location>
        <begin position="20"/>
        <end position="55"/>
    </location>
</feature>
<dbReference type="InterPro" id="IPR051581">
    <property type="entry name" value="Ca-bind"/>
</dbReference>
<feature type="domain" description="EF-hand" evidence="4">
    <location>
        <begin position="92"/>
        <end position="127"/>
    </location>
</feature>
<dbReference type="GO" id="GO:0005509">
    <property type="term" value="F:calcium ion binding"/>
    <property type="evidence" value="ECO:0007669"/>
    <property type="project" value="InterPro"/>
</dbReference>
<dbReference type="SUPFAM" id="SSF47473">
    <property type="entry name" value="EF-hand"/>
    <property type="match status" value="1"/>
</dbReference>
<evidence type="ECO:0000259" key="4">
    <source>
        <dbReference type="PROSITE" id="PS50222"/>
    </source>
</evidence>
<dbReference type="PROSITE" id="PS50222">
    <property type="entry name" value="EF_HAND_2"/>
    <property type="match status" value="3"/>
</dbReference>
<evidence type="ECO:0000313" key="6">
    <source>
        <dbReference type="Proteomes" id="UP000276133"/>
    </source>
</evidence>
<accession>A0A3M7RE62</accession>
<dbReference type="Proteomes" id="UP000276133">
    <property type="component" value="Unassembled WGS sequence"/>
</dbReference>
<dbReference type="AlphaFoldDB" id="A0A3M7RE62"/>
<dbReference type="PANTHER" id="PTHR34524:SF6">
    <property type="entry name" value="CALCYPHOSINE LIKE"/>
    <property type="match status" value="1"/>
</dbReference>
<evidence type="ECO:0000313" key="5">
    <source>
        <dbReference type="EMBL" id="RNA21548.1"/>
    </source>
</evidence>
<dbReference type="OrthoDB" id="444540at2759"/>
<keyword evidence="2" id="KW-0677">Repeat</keyword>
<reference evidence="5 6" key="1">
    <citation type="journal article" date="2018" name="Sci. Rep.">
        <title>Genomic signatures of local adaptation to the degree of environmental predictability in rotifers.</title>
        <authorList>
            <person name="Franch-Gras L."/>
            <person name="Hahn C."/>
            <person name="Garcia-Roger E.M."/>
            <person name="Carmona M.J."/>
            <person name="Serra M."/>
            <person name="Gomez A."/>
        </authorList>
    </citation>
    <scope>NUCLEOTIDE SEQUENCE [LARGE SCALE GENOMIC DNA]</scope>
    <source>
        <strain evidence="5">HYR1</strain>
    </source>
</reference>
<dbReference type="InterPro" id="IPR002048">
    <property type="entry name" value="EF_hand_dom"/>
</dbReference>
<protein>
    <submittedName>
        <fullName evidence="5">Calcyphosin</fullName>
    </submittedName>
</protein>
<dbReference type="Gene3D" id="1.10.238.10">
    <property type="entry name" value="EF-hand"/>
    <property type="match status" value="2"/>
</dbReference>
<gene>
    <name evidence="5" type="ORF">BpHYR1_045750</name>
</gene>
<keyword evidence="1" id="KW-0479">Metal-binding</keyword>
<dbReference type="PANTHER" id="PTHR34524">
    <property type="entry name" value="CALCYPHOSIN"/>
    <property type="match status" value="1"/>
</dbReference>
<dbReference type="InterPro" id="IPR011992">
    <property type="entry name" value="EF-hand-dom_pair"/>
</dbReference>
<dbReference type="CDD" id="cd00051">
    <property type="entry name" value="EFh"/>
    <property type="match status" value="1"/>
</dbReference>
<evidence type="ECO:0000256" key="1">
    <source>
        <dbReference type="ARBA" id="ARBA00022723"/>
    </source>
</evidence>
<dbReference type="EMBL" id="REGN01003643">
    <property type="protein sequence ID" value="RNA21548.1"/>
    <property type="molecule type" value="Genomic_DNA"/>
</dbReference>
<keyword evidence="6" id="KW-1185">Reference proteome</keyword>
<evidence type="ECO:0000256" key="3">
    <source>
        <dbReference type="ARBA" id="ARBA00022837"/>
    </source>
</evidence>
<dbReference type="SMART" id="SM00054">
    <property type="entry name" value="EFh"/>
    <property type="match status" value="4"/>
</dbReference>
<dbReference type="InterPro" id="IPR018247">
    <property type="entry name" value="EF_Hand_1_Ca_BS"/>
</dbReference>
<dbReference type="PROSITE" id="PS00018">
    <property type="entry name" value="EF_HAND_1"/>
    <property type="match status" value="2"/>
</dbReference>
<dbReference type="Pfam" id="PF13499">
    <property type="entry name" value="EF-hand_7"/>
    <property type="match status" value="2"/>
</dbReference>
<sequence>MSEHPVITKFRYELLKRGPYGIKQIGQFFRQIDDNKSRTLTFDEFAKGILDHNIKITADEANELFRLFDRNQSGQIDYEEFLIKIRPPLNQFRVSLIMKAFQRMDRTGNGVVTIEDLKGVYKVNKHPRYLSGEMTEAQIFREFLDSFDASSHKDGQVTFEEFLDYYAGVSASIDTDIYFDCMMRQSWKI</sequence>